<dbReference type="AlphaFoldDB" id="A0A5J4SYV7"/>
<dbReference type="Pfam" id="PF13306">
    <property type="entry name" value="LRR_5"/>
    <property type="match status" value="3"/>
</dbReference>
<dbReference type="EMBL" id="SNRY01000017">
    <property type="protein sequence ID" value="KAA6351197.1"/>
    <property type="molecule type" value="Genomic_DNA"/>
</dbReference>
<organism evidence="2">
    <name type="scientific">termite gut metagenome</name>
    <dbReference type="NCBI Taxonomy" id="433724"/>
    <lineage>
        <taxon>unclassified sequences</taxon>
        <taxon>metagenomes</taxon>
        <taxon>organismal metagenomes</taxon>
    </lineage>
</organism>
<proteinExistence type="predicted"/>
<name>A0A5J4SYV7_9ZZZZ</name>
<dbReference type="InterPro" id="IPR026906">
    <property type="entry name" value="LRR_5"/>
</dbReference>
<dbReference type="Gene3D" id="3.80.10.10">
    <property type="entry name" value="Ribonuclease Inhibitor"/>
    <property type="match status" value="2"/>
</dbReference>
<evidence type="ECO:0000313" key="2">
    <source>
        <dbReference type="EMBL" id="KAA6351197.1"/>
    </source>
</evidence>
<dbReference type="SUPFAM" id="SSF52047">
    <property type="entry name" value="RNI-like"/>
    <property type="match status" value="1"/>
</dbReference>
<reference evidence="2" key="1">
    <citation type="submission" date="2019-03" db="EMBL/GenBank/DDBJ databases">
        <title>Single cell metagenomics reveals metabolic interactions within the superorganism composed of flagellate Streblomastix strix and complex community of Bacteroidetes bacteria on its surface.</title>
        <authorList>
            <person name="Treitli S.C."/>
            <person name="Kolisko M."/>
            <person name="Husnik F."/>
            <person name="Keeling P."/>
            <person name="Hampl V."/>
        </authorList>
    </citation>
    <scope>NUCLEOTIDE SEQUENCE</scope>
    <source>
        <strain evidence="2">STM</strain>
    </source>
</reference>
<evidence type="ECO:0000313" key="1">
    <source>
        <dbReference type="EMBL" id="KAA6351144.1"/>
    </source>
</evidence>
<protein>
    <submittedName>
        <fullName evidence="2">Uncharacterized protein</fullName>
    </submittedName>
</protein>
<sequence length="623" mass="72355">MKKIFLILMSVFLLLSCKEEENFTTITNENDISLVIKNEYEIDTEVTTKSISPNNKIRVVAFSKENYNLASKEVFSCYFISDDGENYRLEDYNKDSDFFKNLDFSDPQKDYKVIVEILEKDRFVNINQSLDSEFEKADYITGDLYSSKNSLDNRQLYAKLTHQHILVEVNFSGEKFDNQDQFQNYLNNDIDLKFHTRGNLGLTFGDITSNLLKDENGNVKTIRAIIPLDFIPNKNGNNLFSFNNIDKTKRYECTWNATGLVRGNKLNVDVSFINDKLHYDFKITSLNNININKRQEDNIDIIKFKNIDVTIDSLIPNTLENILEKYGKSFNSLTINGGELSDKDFEYFQDEKFKDISYIDLSKTTNKKIPSNTFKNLKIVDFYFPENITEIGDSAFYNCENAKINYNNINKCRIGKYAFYNCRNLEGDLNLIEEISNYFIRCIYGDYAFYNCENLTGNLFFLVNSTYQVNYIKNTFRGSGITKITAEVSAFYENTFSDCKKLKEIIFYDIMCYGPRNISENDIFSLTKGLFRNCINLEKIFVFNVKTIESEAFSGCKNIKSVEIRGNDNEEEGKISRIAKTAFEPEILKILKFSRITIVNNIDDEIIDENNDGINDDVIIDWK</sequence>
<dbReference type="InterPro" id="IPR032675">
    <property type="entry name" value="LRR_dom_sf"/>
</dbReference>
<comment type="caution">
    <text evidence="2">The sequence shown here is derived from an EMBL/GenBank/DDBJ whole genome shotgun (WGS) entry which is preliminary data.</text>
</comment>
<accession>A0A5J4SYV7</accession>
<dbReference type="PROSITE" id="PS51257">
    <property type="entry name" value="PROKAR_LIPOPROTEIN"/>
    <property type="match status" value="1"/>
</dbReference>
<dbReference type="EMBL" id="SNRY01000017">
    <property type="protein sequence ID" value="KAA6351144.1"/>
    <property type="molecule type" value="Genomic_DNA"/>
</dbReference>
<gene>
    <name evidence="1" type="ORF">EZS27_001444</name>
    <name evidence="2" type="ORF">EZS27_001497</name>
</gene>